<keyword evidence="4 10" id="KW-0812">Transmembrane</keyword>
<gene>
    <name evidence="12" type="ORF">CLO192961_LOCUS446572</name>
</gene>
<reference evidence="12 13" key="1">
    <citation type="submission" date="2019-06" db="EMBL/GenBank/DDBJ databases">
        <authorList>
            <person name="Broberg M."/>
        </authorList>
    </citation>
    <scope>NUCLEOTIDE SEQUENCE [LARGE SCALE GENOMIC DNA]</scope>
</reference>
<evidence type="ECO:0000256" key="10">
    <source>
        <dbReference type="PROSITE-ProRule" id="PRU00282"/>
    </source>
</evidence>
<dbReference type="PANTHER" id="PTHR45671:SF12">
    <property type="entry name" value="MITOCHONDRIAL PHOSPHATE CARRIER PROTEIN"/>
    <property type="match status" value="1"/>
</dbReference>
<dbReference type="InterPro" id="IPR023395">
    <property type="entry name" value="MCP_dom_sf"/>
</dbReference>
<evidence type="ECO:0000256" key="5">
    <source>
        <dbReference type="ARBA" id="ARBA00022737"/>
    </source>
</evidence>
<comment type="subcellular location">
    <subcellularLocation>
        <location evidence="1">Mitochondrion inner membrane</location>
        <topology evidence="1">Multi-pass membrane protein</topology>
    </subcellularLocation>
</comment>
<dbReference type="InterPro" id="IPR044677">
    <property type="entry name" value="SLC25A3/Pic2/Mir1-like"/>
</dbReference>
<evidence type="ECO:0000256" key="7">
    <source>
        <dbReference type="ARBA" id="ARBA00022989"/>
    </source>
</evidence>
<comment type="similarity">
    <text evidence="2 11">Belongs to the mitochondrial carrier (TC 2.A.29) family.</text>
</comment>
<feature type="repeat" description="Solcar" evidence="10">
    <location>
        <begin position="210"/>
        <end position="295"/>
    </location>
</feature>
<keyword evidence="6" id="KW-0999">Mitochondrion inner membrane</keyword>
<dbReference type="Pfam" id="PF00153">
    <property type="entry name" value="Mito_carr"/>
    <property type="match status" value="3"/>
</dbReference>
<dbReference type="EMBL" id="CABFNS010000929">
    <property type="protein sequence ID" value="VUC36458.1"/>
    <property type="molecule type" value="Genomic_DNA"/>
</dbReference>
<dbReference type="Proteomes" id="UP000766486">
    <property type="component" value="Unassembled WGS sequence"/>
</dbReference>
<feature type="repeat" description="Solcar" evidence="10">
    <location>
        <begin position="112"/>
        <end position="196"/>
    </location>
</feature>
<evidence type="ECO:0000256" key="6">
    <source>
        <dbReference type="ARBA" id="ARBA00022792"/>
    </source>
</evidence>
<keyword evidence="5" id="KW-0677">Repeat</keyword>
<dbReference type="InterPro" id="IPR002067">
    <property type="entry name" value="MCP"/>
</dbReference>
<feature type="repeat" description="Solcar" evidence="10">
    <location>
        <begin position="14"/>
        <end position="99"/>
    </location>
</feature>
<dbReference type="PROSITE" id="PS50920">
    <property type="entry name" value="SOLCAR"/>
    <property type="match status" value="3"/>
</dbReference>
<organism evidence="12 13">
    <name type="scientific">Bionectria ochroleuca</name>
    <name type="common">Gliocladium roseum</name>
    <dbReference type="NCBI Taxonomy" id="29856"/>
    <lineage>
        <taxon>Eukaryota</taxon>
        <taxon>Fungi</taxon>
        <taxon>Dikarya</taxon>
        <taxon>Ascomycota</taxon>
        <taxon>Pezizomycotina</taxon>
        <taxon>Sordariomycetes</taxon>
        <taxon>Hypocreomycetidae</taxon>
        <taxon>Hypocreales</taxon>
        <taxon>Bionectriaceae</taxon>
        <taxon>Clonostachys</taxon>
    </lineage>
</organism>
<evidence type="ECO:0000313" key="12">
    <source>
        <dbReference type="EMBL" id="VUC36458.1"/>
    </source>
</evidence>
<comment type="caution">
    <text evidence="12">The sequence shown here is derived from an EMBL/GenBank/DDBJ whole genome shotgun (WGS) entry which is preliminary data.</text>
</comment>
<name>A0ABY6UYD8_BIOOC</name>
<keyword evidence="3 11" id="KW-0813">Transport</keyword>
<keyword evidence="7" id="KW-1133">Transmembrane helix</keyword>
<evidence type="ECO:0000256" key="9">
    <source>
        <dbReference type="ARBA" id="ARBA00023136"/>
    </source>
</evidence>
<evidence type="ECO:0000313" key="13">
    <source>
        <dbReference type="Proteomes" id="UP000766486"/>
    </source>
</evidence>
<evidence type="ECO:0000256" key="11">
    <source>
        <dbReference type="RuleBase" id="RU000488"/>
    </source>
</evidence>
<sequence length="306" mass="32126">MAAKADAPAPTGLALYSRFALAGAICCSVTHGGLTPVDVVKTRIQLDPVTYNRGLIGGFRQVVQNEGAGALLTGAGPTFAGYFLQGALKFGGYEFFKKQAINTLGLETASQNRTAVYLASSACAEFFADIALCPLEATRIRLVSEPTYANGLIGGFSKMLKNEGLGAFYAGFGPILFKQIPYTMAKFVVFERVSEAVFKSWPKETLSDTQQTVGNLGSGLIAGFAAAIVSQPADTMLSKINKTKGLPGEGTISRLVKIGKELGLKGSFTGIGARLVMVGTLTAGQFAIYGDLKKYFNATGGVEIAK</sequence>
<evidence type="ECO:0000256" key="4">
    <source>
        <dbReference type="ARBA" id="ARBA00022692"/>
    </source>
</evidence>
<evidence type="ECO:0000256" key="8">
    <source>
        <dbReference type="ARBA" id="ARBA00023128"/>
    </source>
</evidence>
<protein>
    <recommendedName>
        <fullName evidence="14">Mitochondrial phosphate carrier protein</fullName>
    </recommendedName>
</protein>
<keyword evidence="9 10" id="KW-0472">Membrane</keyword>
<dbReference type="InterPro" id="IPR018108">
    <property type="entry name" value="MCP_transmembrane"/>
</dbReference>
<dbReference type="Gene3D" id="1.50.40.10">
    <property type="entry name" value="Mitochondrial carrier domain"/>
    <property type="match status" value="1"/>
</dbReference>
<dbReference type="PRINTS" id="PR00926">
    <property type="entry name" value="MITOCARRIER"/>
</dbReference>
<dbReference type="SUPFAM" id="SSF103506">
    <property type="entry name" value="Mitochondrial carrier"/>
    <property type="match status" value="1"/>
</dbReference>
<evidence type="ECO:0000256" key="3">
    <source>
        <dbReference type="ARBA" id="ARBA00022448"/>
    </source>
</evidence>
<dbReference type="PANTHER" id="PTHR45671">
    <property type="entry name" value="SOLUTE CARRIER FAMILY 25 (MITOCHONDRIAL CARRIER PHOSPHATE CARRIER), MEMBER 3, LIKE-RELATED-RELATED"/>
    <property type="match status" value="1"/>
</dbReference>
<keyword evidence="8" id="KW-0496">Mitochondrion</keyword>
<proteinExistence type="inferred from homology"/>
<evidence type="ECO:0000256" key="1">
    <source>
        <dbReference type="ARBA" id="ARBA00004448"/>
    </source>
</evidence>
<keyword evidence="13" id="KW-1185">Reference proteome</keyword>
<evidence type="ECO:0008006" key="14">
    <source>
        <dbReference type="Google" id="ProtNLM"/>
    </source>
</evidence>
<accession>A0ABY6UYD8</accession>
<evidence type="ECO:0000256" key="2">
    <source>
        <dbReference type="ARBA" id="ARBA00006375"/>
    </source>
</evidence>